<accession>A0A8G2CNN0</accession>
<gene>
    <name evidence="2" type="ORF">SAMN05421828_13617</name>
</gene>
<dbReference type="AlphaFoldDB" id="A0A8G2CNN0"/>
<feature type="region of interest" description="Disordered" evidence="1">
    <location>
        <begin position="1"/>
        <end position="44"/>
    </location>
</feature>
<keyword evidence="3" id="KW-1185">Reference proteome</keyword>
<evidence type="ECO:0000313" key="3">
    <source>
        <dbReference type="Proteomes" id="UP000186308"/>
    </source>
</evidence>
<feature type="region of interest" description="Disordered" evidence="1">
    <location>
        <begin position="59"/>
        <end position="79"/>
    </location>
</feature>
<evidence type="ECO:0000313" key="2">
    <source>
        <dbReference type="EMBL" id="SIR47186.1"/>
    </source>
</evidence>
<feature type="compositionally biased region" description="Gly residues" evidence="1">
    <location>
        <begin position="91"/>
        <end position="101"/>
    </location>
</feature>
<comment type="caution">
    <text evidence="2">The sequence shown here is derived from an EMBL/GenBank/DDBJ whole genome shotgun (WGS) entry which is preliminary data.</text>
</comment>
<sequence>MKRSSKAAKSASRGSGGQGGRHGNSKRPSVSLTRAGGRRAAVRLQPASVELRTLRNCHTSPLAPLTPSMPSLLSKHRGAPAREIGEASVNMGGGQARGGGMAIPNGPQSPSRGLAADGSPSAASPHRSSFGPFGIAIPPPLACPPPMFMRRFLSLPTGAGSILPFFQFTPAPSTSSFHDPDREGCLRPPRPAHNAALCRNPPFLLDTPARPNLVRRTGAIQPGL</sequence>
<name>A0A8G2CNN0_ACIRU</name>
<dbReference type="Proteomes" id="UP000186308">
    <property type="component" value="Unassembled WGS sequence"/>
</dbReference>
<dbReference type="EMBL" id="FTNE01000036">
    <property type="protein sequence ID" value="SIR47186.1"/>
    <property type="molecule type" value="Genomic_DNA"/>
</dbReference>
<organism evidence="2 3">
    <name type="scientific">Acidiphilium rubrum</name>
    <dbReference type="NCBI Taxonomy" id="526"/>
    <lineage>
        <taxon>Bacteria</taxon>
        <taxon>Pseudomonadati</taxon>
        <taxon>Pseudomonadota</taxon>
        <taxon>Alphaproteobacteria</taxon>
        <taxon>Acetobacterales</taxon>
        <taxon>Acidocellaceae</taxon>
        <taxon>Acidiphilium</taxon>
    </lineage>
</organism>
<evidence type="ECO:0000256" key="1">
    <source>
        <dbReference type="SAM" id="MobiDB-lite"/>
    </source>
</evidence>
<protein>
    <submittedName>
        <fullName evidence="2">Uncharacterized protein</fullName>
    </submittedName>
</protein>
<feature type="region of interest" description="Disordered" evidence="1">
    <location>
        <begin position="91"/>
        <end position="131"/>
    </location>
</feature>
<proteinExistence type="predicted"/>
<reference evidence="2 3" key="1">
    <citation type="submission" date="2017-01" db="EMBL/GenBank/DDBJ databases">
        <authorList>
            <person name="Varghese N."/>
            <person name="Submissions S."/>
        </authorList>
    </citation>
    <scope>NUCLEOTIDE SEQUENCE [LARGE SCALE GENOMIC DNA]</scope>
    <source>
        <strain evidence="2 3">ATCC 35905</strain>
    </source>
</reference>